<evidence type="ECO:0000256" key="5">
    <source>
        <dbReference type="ARBA" id="ARBA00012201"/>
    </source>
</evidence>
<feature type="transmembrane region" description="Helical" evidence="17">
    <location>
        <begin position="122"/>
        <end position="142"/>
    </location>
</feature>
<dbReference type="GO" id="GO:0007189">
    <property type="term" value="P:adenylate cyclase-activating G protein-coupled receptor signaling pathway"/>
    <property type="evidence" value="ECO:0007669"/>
    <property type="project" value="TreeGrafter"/>
</dbReference>
<evidence type="ECO:0000256" key="7">
    <source>
        <dbReference type="ARBA" id="ARBA00022723"/>
    </source>
</evidence>
<keyword evidence="10" id="KW-0460">Magnesium</keyword>
<evidence type="ECO:0000256" key="11">
    <source>
        <dbReference type="ARBA" id="ARBA00022989"/>
    </source>
</evidence>
<dbReference type="GO" id="GO:0006171">
    <property type="term" value="P:cAMP biosynthetic process"/>
    <property type="evidence" value="ECO:0007669"/>
    <property type="project" value="UniProtKB-KW"/>
</dbReference>
<keyword evidence="8" id="KW-0547">Nucleotide-binding</keyword>
<evidence type="ECO:0000256" key="1">
    <source>
        <dbReference type="ARBA" id="ARBA00001593"/>
    </source>
</evidence>
<evidence type="ECO:0000256" key="14">
    <source>
        <dbReference type="ARBA" id="ARBA00023239"/>
    </source>
</evidence>
<keyword evidence="14 15" id="KW-0456">Lyase</keyword>
<dbReference type="GO" id="GO:0004016">
    <property type="term" value="F:adenylate cyclase activity"/>
    <property type="evidence" value="ECO:0007669"/>
    <property type="project" value="UniProtKB-EC"/>
</dbReference>
<feature type="transmembrane region" description="Helical" evidence="17">
    <location>
        <begin position="207"/>
        <end position="231"/>
    </location>
</feature>
<protein>
    <recommendedName>
        <fullName evidence="5">adenylate cyclase</fullName>
        <ecNumber evidence="5">4.6.1.1</ecNumber>
    </recommendedName>
</protein>
<proteinExistence type="inferred from homology"/>
<organism evidence="19 20">
    <name type="scientific">Triplophysa rosa</name>
    <name type="common">Cave loach</name>
    <dbReference type="NCBI Taxonomy" id="992332"/>
    <lineage>
        <taxon>Eukaryota</taxon>
        <taxon>Metazoa</taxon>
        <taxon>Chordata</taxon>
        <taxon>Craniata</taxon>
        <taxon>Vertebrata</taxon>
        <taxon>Euteleostomi</taxon>
        <taxon>Actinopterygii</taxon>
        <taxon>Neopterygii</taxon>
        <taxon>Teleostei</taxon>
        <taxon>Ostariophysi</taxon>
        <taxon>Cypriniformes</taxon>
        <taxon>Nemacheilidae</taxon>
        <taxon>Triplophysa</taxon>
    </lineage>
</organism>
<dbReference type="GO" id="GO:0035556">
    <property type="term" value="P:intracellular signal transduction"/>
    <property type="evidence" value="ECO:0007669"/>
    <property type="project" value="InterPro"/>
</dbReference>
<evidence type="ECO:0000313" key="19">
    <source>
        <dbReference type="EMBL" id="KAI7800222.1"/>
    </source>
</evidence>
<dbReference type="PANTHER" id="PTHR45627">
    <property type="entry name" value="ADENYLATE CYCLASE TYPE 1"/>
    <property type="match status" value="1"/>
</dbReference>
<keyword evidence="11 17" id="KW-1133">Transmembrane helix</keyword>
<feature type="transmembrane region" description="Helical" evidence="17">
    <location>
        <begin position="175"/>
        <end position="195"/>
    </location>
</feature>
<evidence type="ECO:0000256" key="6">
    <source>
        <dbReference type="ARBA" id="ARBA00022692"/>
    </source>
</evidence>
<feature type="domain" description="Guanylate cyclase" evidence="18">
    <location>
        <begin position="305"/>
        <end position="432"/>
    </location>
</feature>
<dbReference type="Pfam" id="PF00211">
    <property type="entry name" value="Guanylate_cyc"/>
    <property type="match status" value="1"/>
</dbReference>
<feature type="region of interest" description="Disordered" evidence="16">
    <location>
        <begin position="490"/>
        <end position="526"/>
    </location>
</feature>
<keyword evidence="9" id="KW-0067">ATP-binding</keyword>
<gene>
    <name evidence="19" type="ORF">IRJ41_025503</name>
</gene>
<dbReference type="InterPro" id="IPR029787">
    <property type="entry name" value="Nucleotide_cyclase"/>
</dbReference>
<sequence length="600" mass="67014">SVNGIQDGPVTVSDAHTAGGTHETTRRSGDFLSLPRFMRLTFAPESLEKVYQTYFMRQREETLLVLIVFAALFNSYVIVMCAVVYSQDKLDTLAVAAGGLASDILLYILYRFRLLPASVSRGLVPYALWLLITVHVLCYYSLNFGGFYAAGDSVGWQTFFIFSFFLTLPLPLAPIALLSALSCAAHTLLLGFTIAERQKNKMDITILIRQLVANLMLFFAAMLVGVTAYFMSDRRYRIAFLEAKQSLEVSLTLKEQSHQQEDLLLSILPRHIAEEMLQGMKTGANEKSDAQQFNTMYMYRHENVSILFADIVGFTQLSSAVTPKELVKLLNELFARFDKLAEQHHQLRIKILGDCYYCICGLPDYREDHAACSIMMGLSMVDAISYVREKTKTGVDMRVGVHTGTVLGGVMGQKRWQFDVWSTDVTVANKMESGGIPGRVHISQSTKDCLHEGLFELEPGEGGDRCDYLMEKGIDTYLVLVPNEKNISNGASNGALINTTETTGSNTSLKKTPEDTETQTDMGMSEEQDLSHLLSEALLEREREEILEEKRTAVMSLMFVDPDLESRYSAEKESRTGVAFSCCCVVLVFTSAMEMLIDPQ</sequence>
<dbReference type="PROSITE" id="PS50125">
    <property type="entry name" value="GUANYLATE_CYCLASE_2"/>
    <property type="match status" value="1"/>
</dbReference>
<evidence type="ECO:0000313" key="20">
    <source>
        <dbReference type="Proteomes" id="UP001059041"/>
    </source>
</evidence>
<comment type="caution">
    <text evidence="19">The sequence shown here is derived from an EMBL/GenBank/DDBJ whole genome shotgun (WGS) entry which is preliminary data.</text>
</comment>
<comment type="cofactor">
    <cofactor evidence="3">
        <name>Mg(2+)</name>
        <dbReference type="ChEBI" id="CHEBI:18420"/>
    </cofactor>
</comment>
<evidence type="ECO:0000256" key="4">
    <source>
        <dbReference type="ARBA" id="ARBA00004141"/>
    </source>
</evidence>
<feature type="compositionally biased region" description="Polar residues" evidence="16">
    <location>
        <begin position="490"/>
        <end position="510"/>
    </location>
</feature>
<dbReference type="Pfam" id="PF16214">
    <property type="entry name" value="AC_N"/>
    <property type="match status" value="1"/>
</dbReference>
<evidence type="ECO:0000256" key="15">
    <source>
        <dbReference type="RuleBase" id="RU000405"/>
    </source>
</evidence>
<feature type="region of interest" description="Disordered" evidence="16">
    <location>
        <begin position="1"/>
        <end position="27"/>
    </location>
</feature>
<keyword evidence="6 17" id="KW-0812">Transmembrane</keyword>
<evidence type="ECO:0000256" key="10">
    <source>
        <dbReference type="ARBA" id="ARBA00022842"/>
    </source>
</evidence>
<dbReference type="SMART" id="SM00044">
    <property type="entry name" value="CYCc"/>
    <property type="match status" value="1"/>
</dbReference>
<dbReference type="FunFam" id="3.30.70.1230:FF:000009">
    <property type="entry name" value="Adenylate cyclase"/>
    <property type="match status" value="1"/>
</dbReference>
<dbReference type="EMBL" id="JAFHDT010000015">
    <property type="protein sequence ID" value="KAI7800222.1"/>
    <property type="molecule type" value="Genomic_DNA"/>
</dbReference>
<dbReference type="PROSITE" id="PS00452">
    <property type="entry name" value="GUANYLATE_CYCLASE_1"/>
    <property type="match status" value="1"/>
</dbReference>
<comment type="subcellular location">
    <subcellularLocation>
        <location evidence="4">Membrane</location>
        <topology evidence="4">Multi-pass membrane protein</topology>
    </subcellularLocation>
</comment>
<evidence type="ECO:0000256" key="16">
    <source>
        <dbReference type="SAM" id="MobiDB-lite"/>
    </source>
</evidence>
<dbReference type="PANTHER" id="PTHR45627:SF30">
    <property type="entry name" value="ADENYLATE CYCLASE TYPE 3"/>
    <property type="match status" value="1"/>
</dbReference>
<evidence type="ECO:0000259" key="18">
    <source>
        <dbReference type="PROSITE" id="PS50125"/>
    </source>
</evidence>
<name>A0A9W7WG26_TRIRA</name>
<dbReference type="CDD" id="cd07302">
    <property type="entry name" value="CHD"/>
    <property type="match status" value="1"/>
</dbReference>
<comment type="catalytic activity">
    <reaction evidence="1">
        <text>ATP = 3',5'-cyclic AMP + diphosphate</text>
        <dbReference type="Rhea" id="RHEA:15389"/>
        <dbReference type="ChEBI" id="CHEBI:30616"/>
        <dbReference type="ChEBI" id="CHEBI:33019"/>
        <dbReference type="ChEBI" id="CHEBI:58165"/>
        <dbReference type="EC" id="4.6.1.1"/>
    </reaction>
</comment>
<dbReference type="Proteomes" id="UP001059041">
    <property type="component" value="Linkage Group LG15"/>
</dbReference>
<feature type="transmembrane region" description="Helical" evidence="17">
    <location>
        <begin position="92"/>
        <end position="110"/>
    </location>
</feature>
<keyword evidence="20" id="KW-1185">Reference proteome</keyword>
<dbReference type="InterPro" id="IPR018297">
    <property type="entry name" value="A/G_cyclase_CS"/>
</dbReference>
<dbReference type="SUPFAM" id="SSF55073">
    <property type="entry name" value="Nucleotide cyclase"/>
    <property type="match status" value="1"/>
</dbReference>
<accession>A0A9W7WG26</accession>
<evidence type="ECO:0000256" key="9">
    <source>
        <dbReference type="ARBA" id="ARBA00022840"/>
    </source>
</evidence>
<comment type="cofactor">
    <cofactor evidence="2">
        <name>Mn(2+)</name>
        <dbReference type="ChEBI" id="CHEBI:29035"/>
    </cofactor>
</comment>
<feature type="non-terminal residue" evidence="19">
    <location>
        <position position="600"/>
    </location>
</feature>
<keyword evidence="7" id="KW-0479">Metal-binding</keyword>
<dbReference type="EC" id="4.6.1.1" evidence="5"/>
<feature type="transmembrane region" description="Helical" evidence="17">
    <location>
        <begin position="63"/>
        <end position="86"/>
    </location>
</feature>
<evidence type="ECO:0000256" key="17">
    <source>
        <dbReference type="SAM" id="Phobius"/>
    </source>
</evidence>
<dbReference type="GO" id="GO:0005524">
    <property type="term" value="F:ATP binding"/>
    <property type="evidence" value="ECO:0007669"/>
    <property type="project" value="UniProtKB-KW"/>
</dbReference>
<dbReference type="InterPro" id="IPR001054">
    <property type="entry name" value="A/G_cyclase"/>
</dbReference>
<evidence type="ECO:0000256" key="13">
    <source>
        <dbReference type="ARBA" id="ARBA00023136"/>
    </source>
</evidence>
<dbReference type="AlphaFoldDB" id="A0A9W7WG26"/>
<keyword evidence="13 17" id="KW-0472">Membrane</keyword>
<evidence type="ECO:0000256" key="3">
    <source>
        <dbReference type="ARBA" id="ARBA00001946"/>
    </source>
</evidence>
<comment type="similarity">
    <text evidence="15">Belongs to the adenylyl cyclase class-4/guanylyl cyclase family.</text>
</comment>
<dbReference type="GO" id="GO:0046872">
    <property type="term" value="F:metal ion binding"/>
    <property type="evidence" value="ECO:0007669"/>
    <property type="project" value="UniProtKB-KW"/>
</dbReference>
<evidence type="ECO:0000256" key="8">
    <source>
        <dbReference type="ARBA" id="ARBA00022741"/>
    </source>
</evidence>
<dbReference type="InterPro" id="IPR032628">
    <property type="entry name" value="AC_N"/>
</dbReference>
<reference evidence="19" key="1">
    <citation type="submission" date="2021-02" db="EMBL/GenBank/DDBJ databases">
        <title>Comparative genomics reveals that relaxation of natural selection precedes convergent phenotypic evolution of cavefish.</title>
        <authorList>
            <person name="Peng Z."/>
        </authorList>
    </citation>
    <scope>NUCLEOTIDE SEQUENCE</scope>
    <source>
        <tissue evidence="19">Muscle</tissue>
    </source>
</reference>
<evidence type="ECO:0000256" key="2">
    <source>
        <dbReference type="ARBA" id="ARBA00001936"/>
    </source>
</evidence>
<dbReference type="Gene3D" id="3.30.70.1230">
    <property type="entry name" value="Nucleotide cyclase"/>
    <property type="match status" value="1"/>
</dbReference>
<dbReference type="GO" id="GO:0005886">
    <property type="term" value="C:plasma membrane"/>
    <property type="evidence" value="ECO:0007669"/>
    <property type="project" value="TreeGrafter"/>
</dbReference>
<keyword evidence="12" id="KW-0115">cAMP biosynthesis</keyword>
<evidence type="ECO:0000256" key="12">
    <source>
        <dbReference type="ARBA" id="ARBA00022998"/>
    </source>
</evidence>